<dbReference type="RefSeq" id="WP_148132730.1">
    <property type="nucleotide sequence ID" value="NZ_CP017634.1"/>
</dbReference>
<dbReference type="FunFam" id="3.40.50.300:FF:000006">
    <property type="entry name" value="DNA-binding transcriptional regulator NtrC"/>
    <property type="match status" value="1"/>
</dbReference>
<accession>A0A3G1KMC9</accession>
<keyword evidence="8" id="KW-1185">Reference proteome</keyword>
<dbReference type="InterPro" id="IPR058031">
    <property type="entry name" value="AAA_lid_NorR"/>
</dbReference>
<dbReference type="InterPro" id="IPR002078">
    <property type="entry name" value="Sigma_54_int"/>
</dbReference>
<dbReference type="Gene3D" id="1.10.8.60">
    <property type="match status" value="1"/>
</dbReference>
<dbReference type="InterPro" id="IPR025662">
    <property type="entry name" value="Sigma_54_int_dom_ATP-bd_1"/>
</dbReference>
<evidence type="ECO:0000256" key="4">
    <source>
        <dbReference type="ARBA" id="ARBA00023125"/>
    </source>
</evidence>
<dbReference type="PROSITE" id="PS00676">
    <property type="entry name" value="SIGMA54_INTERACT_2"/>
    <property type="match status" value="1"/>
</dbReference>
<dbReference type="KEGG" id="fwa:DCMF_01110"/>
<evidence type="ECO:0000256" key="1">
    <source>
        <dbReference type="ARBA" id="ARBA00022741"/>
    </source>
</evidence>
<keyword evidence="1" id="KW-0547">Nucleotide-binding</keyword>
<dbReference type="SUPFAM" id="SSF46689">
    <property type="entry name" value="Homeodomain-like"/>
    <property type="match status" value="1"/>
</dbReference>
<dbReference type="InterPro" id="IPR002197">
    <property type="entry name" value="HTH_Fis"/>
</dbReference>
<dbReference type="InterPro" id="IPR027417">
    <property type="entry name" value="P-loop_NTPase"/>
</dbReference>
<dbReference type="Pfam" id="PF00158">
    <property type="entry name" value="Sigma54_activat"/>
    <property type="match status" value="1"/>
</dbReference>
<protein>
    <recommendedName>
        <fullName evidence="6">Sigma-54 factor interaction domain-containing protein</fullName>
    </recommendedName>
</protein>
<proteinExistence type="predicted"/>
<dbReference type="PROSITE" id="PS50045">
    <property type="entry name" value="SIGMA54_INTERACT_4"/>
    <property type="match status" value="1"/>
</dbReference>
<dbReference type="Pfam" id="PF25601">
    <property type="entry name" value="AAA_lid_14"/>
    <property type="match status" value="1"/>
</dbReference>
<keyword evidence="5" id="KW-0804">Transcription</keyword>
<evidence type="ECO:0000256" key="5">
    <source>
        <dbReference type="ARBA" id="ARBA00023163"/>
    </source>
</evidence>
<organism evidence="7 8">
    <name type="scientific">Formimonas warabiya</name>
    <dbReference type="NCBI Taxonomy" id="1761012"/>
    <lineage>
        <taxon>Bacteria</taxon>
        <taxon>Bacillati</taxon>
        <taxon>Bacillota</taxon>
        <taxon>Clostridia</taxon>
        <taxon>Eubacteriales</taxon>
        <taxon>Peptococcaceae</taxon>
        <taxon>Candidatus Formimonas</taxon>
    </lineage>
</organism>
<sequence>MLIKYLDAISKIFDHVDALIIINKQGIVEYSIIYNPEIHSFVNDGFVGKHVFEVYPSLTEETSNHFRVMKSGQPIINETETITDMNGKQITFVNSTFPIEYNSEIIGTIEASVIASMGEKIPHQSAQAIRGDKPSHSLYTLDDIITINPGLLEIKEKIRRVAHTESSVVISGDTGTGKELVAQAIHSHSQRRSEPFISLNCSAIPVTILESILFGTVKGSFTGAENKKGLFELANKGTLFLDELNSMDMAIQSKLLKAIEEKKIRRVGGEEEIDINIRFIGAMNVNPFKAIESGLLRKDLFYRLSVIQINMPSLVERREDINILVDFFMKKYNLAMKKNINQISDIVKETFNNYAWPGNVRELRNAVEYAFNMASNNFITLKEIPEHIVYHNYNKIKDYHVGAGQEKPLKEMVEFYEKELITNTLSITKNITQAAKKLKITRQALQYKIEKYGL</sequence>
<dbReference type="Pfam" id="PF02954">
    <property type="entry name" value="HTH_8"/>
    <property type="match status" value="1"/>
</dbReference>
<evidence type="ECO:0000313" key="7">
    <source>
        <dbReference type="EMBL" id="ATW23579.1"/>
    </source>
</evidence>
<dbReference type="Proteomes" id="UP000323521">
    <property type="component" value="Chromosome"/>
</dbReference>
<reference evidence="7 8" key="1">
    <citation type="submission" date="2016-10" db="EMBL/GenBank/DDBJ databases">
        <title>Complete Genome Sequence of Peptococcaceae strain DCMF.</title>
        <authorList>
            <person name="Edwards R.J."/>
            <person name="Holland S.I."/>
            <person name="Deshpande N.P."/>
            <person name="Wong Y.K."/>
            <person name="Ertan H."/>
            <person name="Manefield M."/>
            <person name="Russell T.L."/>
            <person name="Lee M.J."/>
        </authorList>
    </citation>
    <scope>NUCLEOTIDE SEQUENCE [LARGE SCALE GENOMIC DNA]</scope>
    <source>
        <strain evidence="7 8">DCMF</strain>
    </source>
</reference>
<dbReference type="InterPro" id="IPR025944">
    <property type="entry name" value="Sigma_54_int_dom_CS"/>
</dbReference>
<dbReference type="PANTHER" id="PTHR32071">
    <property type="entry name" value="TRANSCRIPTIONAL REGULATORY PROTEIN"/>
    <property type="match status" value="1"/>
</dbReference>
<dbReference type="EMBL" id="CP017634">
    <property type="protein sequence ID" value="ATW23579.1"/>
    <property type="molecule type" value="Genomic_DNA"/>
</dbReference>
<dbReference type="SUPFAM" id="SSF52540">
    <property type="entry name" value="P-loop containing nucleoside triphosphate hydrolases"/>
    <property type="match status" value="1"/>
</dbReference>
<dbReference type="SMART" id="SM00382">
    <property type="entry name" value="AAA"/>
    <property type="match status" value="1"/>
</dbReference>
<dbReference type="OrthoDB" id="9803970at2"/>
<dbReference type="InterPro" id="IPR003593">
    <property type="entry name" value="AAA+_ATPase"/>
</dbReference>
<dbReference type="PANTHER" id="PTHR32071:SF74">
    <property type="entry name" value="TRANSCRIPTIONAL ACTIVATOR ROCR"/>
    <property type="match status" value="1"/>
</dbReference>
<keyword evidence="3" id="KW-0805">Transcription regulation</keyword>
<name>A0A3G1KMC9_FORW1</name>
<feature type="domain" description="Sigma-54 factor interaction" evidence="6">
    <location>
        <begin position="144"/>
        <end position="372"/>
    </location>
</feature>
<dbReference type="Gene3D" id="3.40.50.300">
    <property type="entry name" value="P-loop containing nucleotide triphosphate hydrolases"/>
    <property type="match status" value="1"/>
</dbReference>
<dbReference type="PROSITE" id="PS00688">
    <property type="entry name" value="SIGMA54_INTERACT_3"/>
    <property type="match status" value="1"/>
</dbReference>
<keyword evidence="4" id="KW-0238">DNA-binding</keyword>
<dbReference type="CDD" id="cd00009">
    <property type="entry name" value="AAA"/>
    <property type="match status" value="1"/>
</dbReference>
<evidence type="ECO:0000313" key="8">
    <source>
        <dbReference type="Proteomes" id="UP000323521"/>
    </source>
</evidence>
<evidence type="ECO:0000256" key="2">
    <source>
        <dbReference type="ARBA" id="ARBA00022840"/>
    </source>
</evidence>
<dbReference type="AlphaFoldDB" id="A0A3G1KMC9"/>
<dbReference type="GO" id="GO:0043565">
    <property type="term" value="F:sequence-specific DNA binding"/>
    <property type="evidence" value="ECO:0007669"/>
    <property type="project" value="InterPro"/>
</dbReference>
<gene>
    <name evidence="7" type="ORF">DCMF_01110</name>
</gene>
<dbReference type="InterPro" id="IPR025943">
    <property type="entry name" value="Sigma_54_int_dom_ATP-bd_2"/>
</dbReference>
<dbReference type="GO" id="GO:0006355">
    <property type="term" value="P:regulation of DNA-templated transcription"/>
    <property type="evidence" value="ECO:0007669"/>
    <property type="project" value="InterPro"/>
</dbReference>
<dbReference type="GO" id="GO:0005524">
    <property type="term" value="F:ATP binding"/>
    <property type="evidence" value="ECO:0007669"/>
    <property type="project" value="UniProtKB-KW"/>
</dbReference>
<dbReference type="Gene3D" id="1.10.10.60">
    <property type="entry name" value="Homeodomain-like"/>
    <property type="match status" value="1"/>
</dbReference>
<evidence type="ECO:0000259" key="6">
    <source>
        <dbReference type="PROSITE" id="PS50045"/>
    </source>
</evidence>
<keyword evidence="2" id="KW-0067">ATP-binding</keyword>
<evidence type="ECO:0000256" key="3">
    <source>
        <dbReference type="ARBA" id="ARBA00023015"/>
    </source>
</evidence>
<dbReference type="PROSITE" id="PS00675">
    <property type="entry name" value="SIGMA54_INTERACT_1"/>
    <property type="match status" value="1"/>
</dbReference>
<dbReference type="InterPro" id="IPR009057">
    <property type="entry name" value="Homeodomain-like_sf"/>
</dbReference>